<feature type="domain" description="RRM" evidence="3">
    <location>
        <begin position="330"/>
        <end position="416"/>
    </location>
</feature>
<accession>A0A3P7V0K2</accession>
<feature type="domain" description="RRM" evidence="3">
    <location>
        <begin position="246"/>
        <end position="312"/>
    </location>
</feature>
<dbReference type="PANTHER" id="PTHR15241">
    <property type="entry name" value="TRANSFORMER-2-RELATED"/>
    <property type="match status" value="1"/>
</dbReference>
<dbReference type="EMBL" id="UZAE01001694">
    <property type="protein sequence ID" value="VDN98941.1"/>
    <property type="molecule type" value="Genomic_DNA"/>
</dbReference>
<dbReference type="CDD" id="cd00590">
    <property type="entry name" value="RRM_SF"/>
    <property type="match status" value="3"/>
</dbReference>
<feature type="region of interest" description="Disordered" evidence="2">
    <location>
        <begin position="409"/>
        <end position="441"/>
    </location>
</feature>
<evidence type="ECO:0000256" key="1">
    <source>
        <dbReference type="PROSITE-ProRule" id="PRU00176"/>
    </source>
</evidence>
<sequence length="520" mass="58728">MRLFIGNLNPSVSREMLKEHFSRFGTVTKVDIICNRQSSKPRGMAFVNMSSEEEVEGVLKGCPHLLGGKVLIVRKAYKKNSEQDTDVDSALRRCALTPNDRHVILKDTLVFDYTVYTYSSELLFYSPLGTSGNRLIELRNLCMNRFASQVTTIPIAQWESVVLFFQLISSNDWNSAHVSECVGVNGTNTKKLCVELYNPLCQYPRVTKTHRAKWTAFVAYVARSPITIHVTQPKSLKPTTEVSRDTRMVMYDIPVNTSRQDLLQCFSKFGGITDLRIQDIERKGTLTFASSKALQEALKASPHQVRGKDLHVYSDLNPIDNYSTEPKKTLYIRVGDLAPLTTELELRVCLGQFGGVQEASVVKTGTQLHAIVKMISVEAVQKAVDSTGLKISGHYVTVRHYYPEPKRSIRLNRSVRQRIPPPSTSKSDPPRAEIKEGSETVEKSSFLNIRLNRSVRQRIPPPSTSKSDPPRAEIKEGSEAVEKSSLLKNVSDYYDFIYDSDDSSITEKSTDRDLRFWELF</sequence>
<dbReference type="SUPFAM" id="SSF54928">
    <property type="entry name" value="RNA-binding domain, RBD"/>
    <property type="match status" value="3"/>
</dbReference>
<dbReference type="OrthoDB" id="439808at2759"/>
<gene>
    <name evidence="4" type="ORF">HNAJ_LOCUS3082</name>
</gene>
<dbReference type="AlphaFoldDB" id="A0A3P7V0K2"/>
<reference evidence="4 5" key="1">
    <citation type="submission" date="2018-11" db="EMBL/GenBank/DDBJ databases">
        <authorList>
            <consortium name="Pathogen Informatics"/>
        </authorList>
    </citation>
    <scope>NUCLEOTIDE SEQUENCE [LARGE SCALE GENOMIC DNA]</scope>
</reference>
<dbReference type="InterPro" id="IPR035979">
    <property type="entry name" value="RBD_domain_sf"/>
</dbReference>
<feature type="compositionally biased region" description="Basic and acidic residues" evidence="2">
    <location>
        <begin position="428"/>
        <end position="441"/>
    </location>
</feature>
<dbReference type="Pfam" id="PF00076">
    <property type="entry name" value="RRM_1"/>
    <property type="match status" value="2"/>
</dbReference>
<proteinExistence type="predicted"/>
<keyword evidence="5" id="KW-1185">Reference proteome</keyword>
<feature type="compositionally biased region" description="Basic and acidic residues" evidence="2">
    <location>
        <begin position="468"/>
        <end position="481"/>
    </location>
</feature>
<dbReference type="InterPro" id="IPR012677">
    <property type="entry name" value="Nucleotide-bd_a/b_plait_sf"/>
</dbReference>
<dbReference type="SMART" id="SM00360">
    <property type="entry name" value="RRM"/>
    <property type="match status" value="3"/>
</dbReference>
<name>A0A3P7V0K2_RODNA</name>
<keyword evidence="1" id="KW-0694">RNA-binding</keyword>
<dbReference type="GO" id="GO:0003723">
    <property type="term" value="F:RNA binding"/>
    <property type="evidence" value="ECO:0007669"/>
    <property type="project" value="UniProtKB-UniRule"/>
</dbReference>
<dbReference type="Gene3D" id="3.30.70.330">
    <property type="match status" value="3"/>
</dbReference>
<protein>
    <recommendedName>
        <fullName evidence="3">RRM domain-containing protein</fullName>
    </recommendedName>
</protein>
<feature type="domain" description="RRM" evidence="3">
    <location>
        <begin position="1"/>
        <end position="78"/>
    </location>
</feature>
<dbReference type="PROSITE" id="PS50102">
    <property type="entry name" value="RRM"/>
    <property type="match status" value="3"/>
</dbReference>
<feature type="region of interest" description="Disordered" evidence="2">
    <location>
        <begin position="457"/>
        <end position="481"/>
    </location>
</feature>
<evidence type="ECO:0000259" key="3">
    <source>
        <dbReference type="PROSITE" id="PS50102"/>
    </source>
</evidence>
<dbReference type="InterPro" id="IPR000504">
    <property type="entry name" value="RRM_dom"/>
</dbReference>
<dbReference type="Proteomes" id="UP000278807">
    <property type="component" value="Unassembled WGS sequence"/>
</dbReference>
<evidence type="ECO:0000256" key="2">
    <source>
        <dbReference type="SAM" id="MobiDB-lite"/>
    </source>
</evidence>
<evidence type="ECO:0000313" key="5">
    <source>
        <dbReference type="Proteomes" id="UP000278807"/>
    </source>
</evidence>
<dbReference type="PANTHER" id="PTHR15241:SF386">
    <property type="entry name" value="RNA-BINDING REGION RNP-1 DOMAIN-CONTAINING PROTEIN-RELATED"/>
    <property type="match status" value="1"/>
</dbReference>
<evidence type="ECO:0000313" key="4">
    <source>
        <dbReference type="EMBL" id="VDN98941.1"/>
    </source>
</evidence>
<organism evidence="4 5">
    <name type="scientific">Rodentolepis nana</name>
    <name type="common">Dwarf tapeworm</name>
    <name type="synonym">Hymenolepis nana</name>
    <dbReference type="NCBI Taxonomy" id="102285"/>
    <lineage>
        <taxon>Eukaryota</taxon>
        <taxon>Metazoa</taxon>
        <taxon>Spiralia</taxon>
        <taxon>Lophotrochozoa</taxon>
        <taxon>Platyhelminthes</taxon>
        <taxon>Cestoda</taxon>
        <taxon>Eucestoda</taxon>
        <taxon>Cyclophyllidea</taxon>
        <taxon>Hymenolepididae</taxon>
        <taxon>Rodentolepis</taxon>
    </lineage>
</organism>